<dbReference type="RefSeq" id="XP_011397569.1">
    <property type="nucleotide sequence ID" value="XM_011399267.1"/>
</dbReference>
<dbReference type="GO" id="GO:0005768">
    <property type="term" value="C:endosome"/>
    <property type="evidence" value="ECO:0007669"/>
    <property type="project" value="TreeGrafter"/>
</dbReference>
<dbReference type="AlphaFoldDB" id="A0A087SG27"/>
<dbReference type="OrthoDB" id="1792at2759"/>
<dbReference type="GeneID" id="23613789"/>
<dbReference type="GO" id="GO:0016197">
    <property type="term" value="P:endosomal transport"/>
    <property type="evidence" value="ECO:0007669"/>
    <property type="project" value="TreeGrafter"/>
</dbReference>
<feature type="domain" description="Vps16 N-terminal" evidence="4">
    <location>
        <begin position="279"/>
        <end position="349"/>
    </location>
</feature>
<name>A0A087SG27_AUXPR</name>
<accession>A0A087SG27</accession>
<dbReference type="InterPro" id="IPR038132">
    <property type="entry name" value="Vps16_C_sf"/>
</dbReference>
<dbReference type="GO" id="GO:0006886">
    <property type="term" value="P:intracellular protein transport"/>
    <property type="evidence" value="ECO:0007669"/>
    <property type="project" value="InterPro"/>
</dbReference>
<keyword evidence="2" id="KW-0926">Vacuole</keyword>
<keyword evidence="2" id="KW-0472">Membrane</keyword>
<dbReference type="KEGG" id="apro:F751_2398"/>
<evidence type="ECO:0000313" key="5">
    <source>
        <dbReference type="EMBL" id="KFM24681.1"/>
    </source>
</evidence>
<comment type="subcellular location">
    <subcellularLocation>
        <location evidence="2">Vacuole membrane</location>
        <topology evidence="2">Peripheral membrane protein</topology>
    </subcellularLocation>
</comment>
<proteinExistence type="inferred from homology"/>
<reference evidence="5 6" key="1">
    <citation type="journal article" date="2014" name="BMC Genomics">
        <title>Oil accumulation mechanisms of the oleaginous microalga Chlorella protothecoides revealed through its genome, transcriptomes, and proteomes.</title>
        <authorList>
            <person name="Gao C."/>
            <person name="Wang Y."/>
            <person name="Shen Y."/>
            <person name="Yan D."/>
            <person name="He X."/>
            <person name="Dai J."/>
            <person name="Wu Q."/>
        </authorList>
    </citation>
    <scope>NUCLEOTIDE SEQUENCE [LARGE SCALE GENOMIC DNA]</scope>
    <source>
        <strain evidence="5 6">0710</strain>
    </source>
</reference>
<sequence>MELLDSGLSQEDWQVLGSEFYSLRSLYSLEWDKDLALTRVFTGQHGGPMATVWDEAQVRLYIGSASRPDIHIYSAAGRQLGLVLWERGSVLAAGWSSAEELLVVEEEGTVHRYDVRGQESAPPFSLGKEAEEEGLQLARVFPAGVVGLTRRGALWIVPTLDRPRQLRLPLPAGANAPGDDGGGPHAVGVRALAVLPTPAGQPVPSMPEVVVALYQTLVLVDGSREHLDVVTSLALADTASSLSEDLGMETPPDALPDALAWAGSRALVLSWEGVGLLLMGSLEPGALLFDARRLYEAGDARATAELLELVRAGTLPAAVAACLAAAAAELDPARQEALLRAACYGRAFLGIDPALPNAADVPGLGRRDALEVARSLRVLNALHDPEVGIPITMEQLEAEGWEPLVRRLVRRRHYHLALSVARAQGLPGEAVLSAWACDKVTACGGLLGDAELLAALKARFKLDGAGGVEWANIASHAAGQGRPKLAALLLDMEHRAHQQVPLLLELGETEAALGKAETSLDADLMLDACSALWADVQRALATAPTPQQSVAAGQRFWTAMTRHPLACAVFLRYSAKQDPLVVTDVYEHTGHPERAAEGVRMQQELAEPGGAGETAIQTELARSRDAYVRAQSKTRDTRFEAAQVTALARLREQQLELEASTSREGFLGLSVTGTIRQCHKLGLKDAAARFAREHKVPEKQAQLLALDAAAAQHDWVGLQAKVSRLDRYSLLTLEHYAHAAQAHGAPPEVLRWIVDRVSGDGAVARKAMLFSELGMQREAAALAPHLAQAPPGQAEGGVLGSLRGALQSGVGGWVSRVAPVGLAGRG</sequence>
<dbReference type="InterPro" id="IPR006926">
    <property type="entry name" value="Vps16_N"/>
</dbReference>
<dbReference type="PANTHER" id="PTHR12811">
    <property type="entry name" value="VACUOLAR PROTEIN SORTING VPS16"/>
    <property type="match status" value="1"/>
</dbReference>
<evidence type="ECO:0000259" key="4">
    <source>
        <dbReference type="Pfam" id="PF04841"/>
    </source>
</evidence>
<dbReference type="GO" id="GO:0042144">
    <property type="term" value="P:vacuole fusion, non-autophagic"/>
    <property type="evidence" value="ECO:0007669"/>
    <property type="project" value="TreeGrafter"/>
</dbReference>
<evidence type="ECO:0000313" key="6">
    <source>
        <dbReference type="Proteomes" id="UP000028924"/>
    </source>
</evidence>
<comment type="similarity">
    <text evidence="1 2">Belongs to the VPS16 family.</text>
</comment>
<keyword evidence="6" id="KW-1185">Reference proteome</keyword>
<comment type="function">
    <text evidence="2">Required for vacuole biogenesis and vacuole enlargment in dividing and expanding cells. Involved in the docking or fusion of prevacuolar vesicles.</text>
</comment>
<protein>
    <recommendedName>
        <fullName evidence="2">Protein VACUOLELESS1</fullName>
    </recommendedName>
</protein>
<dbReference type="GO" id="GO:0030897">
    <property type="term" value="C:HOPS complex"/>
    <property type="evidence" value="ECO:0007669"/>
    <property type="project" value="TreeGrafter"/>
</dbReference>
<dbReference type="eggNOG" id="KOG2280">
    <property type="taxonomic scope" value="Eukaryota"/>
</dbReference>
<dbReference type="GO" id="GO:0003779">
    <property type="term" value="F:actin binding"/>
    <property type="evidence" value="ECO:0007669"/>
    <property type="project" value="TreeGrafter"/>
</dbReference>
<evidence type="ECO:0000259" key="3">
    <source>
        <dbReference type="Pfam" id="PF04840"/>
    </source>
</evidence>
<dbReference type="InterPro" id="IPR016534">
    <property type="entry name" value="VPS16"/>
</dbReference>
<evidence type="ECO:0000256" key="1">
    <source>
        <dbReference type="ARBA" id="ARBA00009250"/>
    </source>
</evidence>
<dbReference type="PANTHER" id="PTHR12811:SF0">
    <property type="entry name" value="VACUOLAR PROTEIN SORTING-ASSOCIATED PROTEIN 16 HOMOLOG"/>
    <property type="match status" value="1"/>
</dbReference>
<dbReference type="STRING" id="3075.A0A087SG27"/>
<gene>
    <name evidence="5" type="ORF">F751_2398</name>
</gene>
<evidence type="ECO:0000256" key="2">
    <source>
        <dbReference type="PIRNR" id="PIRNR007949"/>
    </source>
</evidence>
<dbReference type="Proteomes" id="UP000028924">
    <property type="component" value="Unassembled WGS sequence"/>
</dbReference>
<organism evidence="5 6">
    <name type="scientific">Auxenochlorella protothecoides</name>
    <name type="common">Green microalga</name>
    <name type="synonym">Chlorella protothecoides</name>
    <dbReference type="NCBI Taxonomy" id="3075"/>
    <lineage>
        <taxon>Eukaryota</taxon>
        <taxon>Viridiplantae</taxon>
        <taxon>Chlorophyta</taxon>
        <taxon>core chlorophytes</taxon>
        <taxon>Trebouxiophyceae</taxon>
        <taxon>Chlorellales</taxon>
        <taxon>Chlorellaceae</taxon>
        <taxon>Auxenochlorella</taxon>
    </lineage>
</organism>
<dbReference type="EMBL" id="KL662109">
    <property type="protein sequence ID" value="KFM24681.1"/>
    <property type="molecule type" value="Genomic_DNA"/>
</dbReference>
<dbReference type="InterPro" id="IPR006925">
    <property type="entry name" value="Vps16_C"/>
</dbReference>
<dbReference type="Pfam" id="PF04841">
    <property type="entry name" value="Vps16_N"/>
    <property type="match status" value="2"/>
</dbReference>
<feature type="domain" description="Vps16 N-terminal" evidence="4">
    <location>
        <begin position="11"/>
        <end position="142"/>
    </location>
</feature>
<dbReference type="Gene3D" id="1.10.150.780">
    <property type="entry name" value="Vps16, C-terminal region"/>
    <property type="match status" value="1"/>
</dbReference>
<dbReference type="PIRSF" id="PIRSF007949">
    <property type="entry name" value="VPS16"/>
    <property type="match status" value="1"/>
</dbReference>
<dbReference type="GO" id="GO:0005765">
    <property type="term" value="C:lysosomal membrane"/>
    <property type="evidence" value="ECO:0007669"/>
    <property type="project" value="TreeGrafter"/>
</dbReference>
<dbReference type="Pfam" id="PF04840">
    <property type="entry name" value="Vps16_C"/>
    <property type="match status" value="1"/>
</dbReference>
<feature type="domain" description="Vps16 C-terminal" evidence="3">
    <location>
        <begin position="469"/>
        <end position="719"/>
    </location>
</feature>
<dbReference type="SUPFAM" id="SSF63829">
    <property type="entry name" value="Calcium-dependent phosphotriesterase"/>
    <property type="match status" value="1"/>
</dbReference>